<organism evidence="2 3">
    <name type="scientific">Saccharopolyspora cebuensis</name>
    <dbReference type="NCBI Taxonomy" id="418759"/>
    <lineage>
        <taxon>Bacteria</taxon>
        <taxon>Bacillati</taxon>
        <taxon>Actinomycetota</taxon>
        <taxon>Actinomycetes</taxon>
        <taxon>Pseudonocardiales</taxon>
        <taxon>Pseudonocardiaceae</taxon>
        <taxon>Saccharopolyspora</taxon>
    </lineage>
</organism>
<keyword evidence="3" id="KW-1185">Reference proteome</keyword>
<dbReference type="RefSeq" id="WP_345364416.1">
    <property type="nucleotide sequence ID" value="NZ_BAABII010000012.1"/>
</dbReference>
<accession>A0ABV4CG86</accession>
<sequence length="246" mass="25916">METTTDAPSFARSRRPQRQADPAEIWGPLPSLTDAAVAAAGSGTVAINRAFDRNSRQRGKALRDLLDERGVTAVEVTAASGAELPATESPITAVVNLTGAGSWQPYRLAAKAQAPVLTPKPVDGPADEVSRNVIAMAAEDGRRDVALSHVALRSECPAESTLTVEHDGEALSVPGGWVSLTVTDEGLRIEVGGTGEEPRTLTTRQARVEAFGARHLLVRDELPIADFEDRSLTLTAEAGGLVVRPV</sequence>
<dbReference type="EMBL" id="JBGEHV010000018">
    <property type="protein sequence ID" value="MEY8040110.1"/>
    <property type="molecule type" value="Genomic_DNA"/>
</dbReference>
<reference evidence="2 3" key="1">
    <citation type="submission" date="2024-08" db="EMBL/GenBank/DDBJ databases">
        <title>Genome mining of Saccharopolyspora cebuensis PGLac3 from Nigerian medicinal plant.</title>
        <authorList>
            <person name="Ezeobiora C.E."/>
            <person name="Igbokwe N.H."/>
            <person name="Amin D.H."/>
            <person name="Mendie U.E."/>
        </authorList>
    </citation>
    <scope>NUCLEOTIDE SEQUENCE [LARGE SCALE GENOMIC DNA]</scope>
    <source>
        <strain evidence="2 3">PGLac3</strain>
    </source>
</reference>
<feature type="region of interest" description="Disordered" evidence="1">
    <location>
        <begin position="1"/>
        <end position="28"/>
    </location>
</feature>
<evidence type="ECO:0000313" key="2">
    <source>
        <dbReference type="EMBL" id="MEY8040110.1"/>
    </source>
</evidence>
<evidence type="ECO:0000256" key="1">
    <source>
        <dbReference type="SAM" id="MobiDB-lite"/>
    </source>
</evidence>
<proteinExistence type="predicted"/>
<dbReference type="Proteomes" id="UP001564626">
    <property type="component" value="Unassembled WGS sequence"/>
</dbReference>
<protein>
    <submittedName>
        <fullName evidence="2">Uncharacterized protein</fullName>
    </submittedName>
</protein>
<evidence type="ECO:0000313" key="3">
    <source>
        <dbReference type="Proteomes" id="UP001564626"/>
    </source>
</evidence>
<name>A0ABV4CG86_9PSEU</name>
<gene>
    <name evidence="2" type="ORF">AB8O55_11960</name>
</gene>
<comment type="caution">
    <text evidence="2">The sequence shown here is derived from an EMBL/GenBank/DDBJ whole genome shotgun (WGS) entry which is preliminary data.</text>
</comment>